<evidence type="ECO:0000313" key="1">
    <source>
        <dbReference type="EMBL" id="MEJ8303783.1"/>
    </source>
</evidence>
<sequence length="230" mass="26542">MQLIAMITMLIDHLGYVFFPGEPWMRIIGRIAFPIYCYLLVVGYQRTRSKKRYALRLFGLTLLSQIPFMAAFVTTGVNVIGTLFVSLLIIMAIDYFKDQQALQVLVALILLTATAWPLEELHFDYGTYGVLLVLIYRYLPNAWAMVGGHLALNMVWISAFHLSADIQFFSMISTFFIAGIHSASPATQTEIRLPRWLWRFFYPAHLAIIAVISWQLNDITWDQFVLWLTY</sequence>
<proteinExistence type="predicted"/>
<dbReference type="EMBL" id="JBBKAR010000026">
    <property type="protein sequence ID" value="MEJ8303783.1"/>
    <property type="molecule type" value="Genomic_DNA"/>
</dbReference>
<comment type="caution">
    <text evidence="1">The sequence shown here is derived from an EMBL/GenBank/DDBJ whole genome shotgun (WGS) entry which is preliminary data.</text>
</comment>
<gene>
    <name evidence="1" type="ORF">WKI47_07695</name>
</gene>
<evidence type="ECO:0000313" key="2">
    <source>
        <dbReference type="Proteomes" id="UP001380953"/>
    </source>
</evidence>
<organism evidence="1 2">
    <name type="scientific">Saccharibacillus sacchari</name>
    <dbReference type="NCBI Taxonomy" id="456493"/>
    <lineage>
        <taxon>Bacteria</taxon>
        <taxon>Bacillati</taxon>
        <taxon>Bacillota</taxon>
        <taxon>Bacilli</taxon>
        <taxon>Bacillales</taxon>
        <taxon>Paenibacillaceae</taxon>
        <taxon>Saccharibacillus</taxon>
    </lineage>
</organism>
<accession>A0ACC6PAG6</accession>
<keyword evidence="2" id="KW-1185">Reference proteome</keyword>
<name>A0ACC6PAG6_9BACL</name>
<reference evidence="1" key="1">
    <citation type="submission" date="2024-03" db="EMBL/GenBank/DDBJ databases">
        <title>Whole genome sequecning of epiphytes from Marcgravia umbellata leaves.</title>
        <authorList>
            <person name="Kumar G."/>
            <person name="Savka M.A."/>
        </authorList>
    </citation>
    <scope>NUCLEOTIDE SEQUENCE</scope>
    <source>
        <strain evidence="1">RIT_BL5</strain>
    </source>
</reference>
<protein>
    <submittedName>
        <fullName evidence="1">TraX family protein</fullName>
    </submittedName>
</protein>
<dbReference type="Proteomes" id="UP001380953">
    <property type="component" value="Unassembled WGS sequence"/>
</dbReference>